<feature type="transmembrane region" description="Helical" evidence="6">
    <location>
        <begin position="52"/>
        <end position="75"/>
    </location>
</feature>
<sequence>MFYIFLAFVVLATIISLRIIKSRWGRSFKAVRDNILGVESCGINVANVKITAFTLCAVFGCFAGSLYAHLMGYIHPTNFTFDMSVKFLMMLMIGGIGSVPGIIIGSVIVTALPEILRFLGDYYWLVFSGIVMIFAIFRPWGIISIFSALAKKIKKKRPIEVEKEAL</sequence>
<evidence type="ECO:0000256" key="6">
    <source>
        <dbReference type="SAM" id="Phobius"/>
    </source>
</evidence>
<comment type="caution">
    <text evidence="7">The sequence shown here is derived from an EMBL/GenBank/DDBJ whole genome shotgun (WGS) entry which is preliminary data.</text>
</comment>
<dbReference type="AlphaFoldDB" id="A0A645EVL9"/>
<dbReference type="InterPro" id="IPR001851">
    <property type="entry name" value="ABC_transp_permease"/>
</dbReference>
<dbReference type="GO" id="GO:0005886">
    <property type="term" value="C:plasma membrane"/>
    <property type="evidence" value="ECO:0007669"/>
    <property type="project" value="UniProtKB-SubCell"/>
</dbReference>
<feature type="transmembrane region" description="Helical" evidence="6">
    <location>
        <begin position="122"/>
        <end position="149"/>
    </location>
</feature>
<dbReference type="PANTHER" id="PTHR30482:SF10">
    <property type="entry name" value="HIGH-AFFINITY BRANCHED-CHAIN AMINO ACID TRANSPORT PROTEIN BRAE"/>
    <property type="match status" value="1"/>
</dbReference>
<evidence type="ECO:0000256" key="3">
    <source>
        <dbReference type="ARBA" id="ARBA00022692"/>
    </source>
</evidence>
<keyword evidence="5 6" id="KW-0472">Membrane</keyword>
<dbReference type="EMBL" id="VSSQ01050439">
    <property type="protein sequence ID" value="MPN04524.1"/>
    <property type="molecule type" value="Genomic_DNA"/>
</dbReference>
<evidence type="ECO:0000256" key="1">
    <source>
        <dbReference type="ARBA" id="ARBA00004651"/>
    </source>
</evidence>
<evidence type="ECO:0000313" key="7">
    <source>
        <dbReference type="EMBL" id="MPN04524.1"/>
    </source>
</evidence>
<gene>
    <name evidence="7" type="ORF">SDC9_151765</name>
</gene>
<proteinExistence type="predicted"/>
<dbReference type="GO" id="GO:0015658">
    <property type="term" value="F:branched-chain amino acid transmembrane transporter activity"/>
    <property type="evidence" value="ECO:0007669"/>
    <property type="project" value="InterPro"/>
</dbReference>
<comment type="subcellular location">
    <subcellularLocation>
        <location evidence="1">Cell membrane</location>
        <topology evidence="1">Multi-pass membrane protein</topology>
    </subcellularLocation>
</comment>
<organism evidence="7">
    <name type="scientific">bioreactor metagenome</name>
    <dbReference type="NCBI Taxonomy" id="1076179"/>
    <lineage>
        <taxon>unclassified sequences</taxon>
        <taxon>metagenomes</taxon>
        <taxon>ecological metagenomes</taxon>
    </lineage>
</organism>
<evidence type="ECO:0000256" key="2">
    <source>
        <dbReference type="ARBA" id="ARBA00022475"/>
    </source>
</evidence>
<feature type="transmembrane region" description="Helical" evidence="6">
    <location>
        <begin position="87"/>
        <end position="110"/>
    </location>
</feature>
<accession>A0A645EVL9</accession>
<reference evidence="7" key="1">
    <citation type="submission" date="2019-08" db="EMBL/GenBank/DDBJ databases">
        <authorList>
            <person name="Kucharzyk K."/>
            <person name="Murdoch R.W."/>
            <person name="Higgins S."/>
            <person name="Loffler F."/>
        </authorList>
    </citation>
    <scope>NUCLEOTIDE SEQUENCE</scope>
</reference>
<dbReference type="Pfam" id="PF02653">
    <property type="entry name" value="BPD_transp_2"/>
    <property type="match status" value="1"/>
</dbReference>
<keyword evidence="4 6" id="KW-1133">Transmembrane helix</keyword>
<dbReference type="CDD" id="cd06581">
    <property type="entry name" value="TM_PBP1_LivM_like"/>
    <property type="match status" value="1"/>
</dbReference>
<keyword evidence="3 6" id="KW-0812">Transmembrane</keyword>
<evidence type="ECO:0008006" key="8">
    <source>
        <dbReference type="Google" id="ProtNLM"/>
    </source>
</evidence>
<dbReference type="InterPro" id="IPR043428">
    <property type="entry name" value="LivM-like"/>
</dbReference>
<keyword evidence="2" id="KW-1003">Cell membrane</keyword>
<evidence type="ECO:0000256" key="4">
    <source>
        <dbReference type="ARBA" id="ARBA00022989"/>
    </source>
</evidence>
<protein>
    <recommendedName>
        <fullName evidence="8">High-affinity branched-chain amino acid transport system permease protein LivH</fullName>
    </recommendedName>
</protein>
<name>A0A645EVL9_9ZZZZ</name>
<dbReference type="PANTHER" id="PTHR30482">
    <property type="entry name" value="HIGH-AFFINITY BRANCHED-CHAIN AMINO ACID TRANSPORT SYSTEM PERMEASE"/>
    <property type="match status" value="1"/>
</dbReference>
<evidence type="ECO:0000256" key="5">
    <source>
        <dbReference type="ARBA" id="ARBA00023136"/>
    </source>
</evidence>